<gene>
    <name evidence="2" type="ORF">AWH48_05875</name>
    <name evidence="3" type="ORF">AWH49_08270</name>
</gene>
<dbReference type="EMBL" id="LQWY01000005">
    <property type="protein sequence ID" value="OAH62865.1"/>
    <property type="molecule type" value="Genomic_DNA"/>
</dbReference>
<dbReference type="GO" id="GO:0003676">
    <property type="term" value="F:nucleic acid binding"/>
    <property type="evidence" value="ECO:0007669"/>
    <property type="project" value="InterPro"/>
</dbReference>
<sequence>MYFIMINFVAYIVMAGDKRKARQKKYRTSEQTLWLLALLGGAPGSFVAMQTHRHKTKHVSFKYGIPVLAVIDLVILGIIGGVM</sequence>
<accession>A0A177KSK3</accession>
<proteinExistence type="predicted"/>
<dbReference type="Proteomes" id="UP000076935">
    <property type="component" value="Unassembled WGS sequence"/>
</dbReference>
<keyword evidence="1" id="KW-0812">Transmembrane</keyword>
<feature type="transmembrane region" description="Helical" evidence="1">
    <location>
        <begin position="63"/>
        <end position="82"/>
    </location>
</feature>
<keyword evidence="4" id="KW-1185">Reference proteome</keyword>
<name>A0A177KSK3_9BACI</name>
<evidence type="ECO:0008006" key="6">
    <source>
        <dbReference type="Google" id="ProtNLM"/>
    </source>
</evidence>
<evidence type="ECO:0000313" key="4">
    <source>
        <dbReference type="Proteomes" id="UP000076935"/>
    </source>
</evidence>
<evidence type="ECO:0000313" key="5">
    <source>
        <dbReference type="Proteomes" id="UP000077271"/>
    </source>
</evidence>
<evidence type="ECO:0000313" key="3">
    <source>
        <dbReference type="EMBL" id="OAH62865.1"/>
    </source>
</evidence>
<dbReference type="EMBL" id="LQWZ01000023">
    <property type="protein sequence ID" value="OAH56323.1"/>
    <property type="molecule type" value="Genomic_DNA"/>
</dbReference>
<dbReference type="Proteomes" id="UP000077271">
    <property type="component" value="Unassembled WGS sequence"/>
</dbReference>
<evidence type="ECO:0000256" key="1">
    <source>
        <dbReference type="SAM" id="Phobius"/>
    </source>
</evidence>
<reference evidence="4 5" key="1">
    <citation type="submission" date="2016-01" db="EMBL/GenBank/DDBJ databases">
        <title>Investigation of taxonomic status of Bacillus aminovorans.</title>
        <authorList>
            <person name="Verma A."/>
            <person name="Pal Y."/>
            <person name="Krishnamurthi S."/>
        </authorList>
    </citation>
    <scope>NUCLEOTIDE SEQUENCE [LARGE SCALE GENOMIC DNA]</scope>
    <source>
        <strain evidence="3 4">DSM 1314</strain>
        <strain evidence="2 5">DSM 4337</strain>
    </source>
</reference>
<dbReference type="RefSeq" id="WP_034286817.1">
    <property type="nucleotide sequence ID" value="NZ_JBCNAN010000033.1"/>
</dbReference>
<dbReference type="OrthoDB" id="1698854at2"/>
<dbReference type="Pfam" id="PF06961">
    <property type="entry name" value="DUF1294"/>
    <property type="match status" value="1"/>
</dbReference>
<dbReference type="InterPro" id="IPR010718">
    <property type="entry name" value="DUF1294"/>
</dbReference>
<feature type="transmembrane region" description="Helical" evidence="1">
    <location>
        <begin position="32"/>
        <end position="51"/>
    </location>
</feature>
<dbReference type="STRING" id="29332.AWH48_05875"/>
<dbReference type="InterPro" id="IPR012156">
    <property type="entry name" value="Cold_shock_CspA"/>
</dbReference>
<comment type="caution">
    <text evidence="2">The sequence shown here is derived from an EMBL/GenBank/DDBJ whole genome shotgun (WGS) entry which is preliminary data.</text>
</comment>
<organism evidence="2 5">
    <name type="scientific">Domibacillus aminovorans</name>
    <dbReference type="NCBI Taxonomy" id="29332"/>
    <lineage>
        <taxon>Bacteria</taxon>
        <taxon>Bacillati</taxon>
        <taxon>Bacillota</taxon>
        <taxon>Bacilli</taxon>
        <taxon>Bacillales</taxon>
        <taxon>Bacillaceae</taxon>
        <taxon>Domibacillus</taxon>
    </lineage>
</organism>
<dbReference type="AlphaFoldDB" id="A0A177KSK3"/>
<keyword evidence="1" id="KW-1133">Transmembrane helix</keyword>
<evidence type="ECO:0000313" key="2">
    <source>
        <dbReference type="EMBL" id="OAH56323.1"/>
    </source>
</evidence>
<protein>
    <recommendedName>
        <fullName evidence="6">DUF1294 domain-containing protein</fullName>
    </recommendedName>
</protein>
<dbReference type="PIRSF" id="PIRSF002599">
    <property type="entry name" value="Cold_shock_A"/>
    <property type="match status" value="1"/>
</dbReference>
<keyword evidence="1" id="KW-0472">Membrane</keyword>